<dbReference type="GO" id="GO:0008270">
    <property type="term" value="F:zinc ion binding"/>
    <property type="evidence" value="ECO:0007669"/>
    <property type="project" value="UniProtKB-KW"/>
</dbReference>
<feature type="compositionally biased region" description="Acidic residues" evidence="13">
    <location>
        <begin position="60"/>
        <end position="78"/>
    </location>
</feature>
<dbReference type="InterPro" id="IPR017964">
    <property type="entry name" value="DNA-dir_DNA_pol_B_CS"/>
</dbReference>
<evidence type="ECO:0000256" key="13">
    <source>
        <dbReference type="SAM" id="MobiDB-lite"/>
    </source>
</evidence>
<feature type="compositionally biased region" description="Acidic residues" evidence="13">
    <location>
        <begin position="262"/>
        <end position="282"/>
    </location>
</feature>
<dbReference type="FunFam" id="1.10.287.690:FF:000003">
    <property type="entry name" value="DNA polymerase"/>
    <property type="match status" value="1"/>
</dbReference>
<dbReference type="GO" id="GO:0003887">
    <property type="term" value="F:DNA-directed DNA polymerase activity"/>
    <property type="evidence" value="ECO:0007669"/>
    <property type="project" value="UniProtKB-KW"/>
</dbReference>
<comment type="similarity">
    <text evidence="2 12">Belongs to the DNA polymerase type-B family.</text>
</comment>
<evidence type="ECO:0000256" key="1">
    <source>
        <dbReference type="ARBA" id="ARBA00004123"/>
    </source>
</evidence>
<dbReference type="GO" id="GO:0006273">
    <property type="term" value="P:lagging strand elongation"/>
    <property type="evidence" value="ECO:0007669"/>
    <property type="project" value="TreeGrafter"/>
</dbReference>
<dbReference type="Gene3D" id="3.30.420.10">
    <property type="entry name" value="Ribonuclease H-like superfamily/Ribonuclease H"/>
    <property type="match status" value="1"/>
</dbReference>
<dbReference type="GO" id="GO:0000166">
    <property type="term" value="F:nucleotide binding"/>
    <property type="evidence" value="ECO:0007669"/>
    <property type="project" value="InterPro"/>
</dbReference>
<protein>
    <recommendedName>
        <fullName evidence="12">DNA polymerase</fullName>
        <ecNumber evidence="12">2.7.7.7</ecNumber>
    </recommendedName>
</protein>
<dbReference type="InterPro" id="IPR012337">
    <property type="entry name" value="RNaseH-like_sf"/>
</dbReference>
<reference evidence="18" key="1">
    <citation type="submission" date="2021-01" db="EMBL/GenBank/DDBJ databases">
        <authorList>
            <person name="Corre E."/>
            <person name="Pelletier E."/>
            <person name="Niang G."/>
            <person name="Scheremetjew M."/>
            <person name="Finn R."/>
            <person name="Kale V."/>
            <person name="Holt S."/>
            <person name="Cochrane G."/>
            <person name="Meng A."/>
            <person name="Brown T."/>
            <person name="Cohen L."/>
        </authorList>
    </citation>
    <scope>NUCLEOTIDE SEQUENCE</scope>
    <source>
        <strain evidence="18">MM31A-1</strain>
    </source>
</reference>
<keyword evidence="4 12" id="KW-0548">Nucleotidyltransferase</keyword>
<dbReference type="InterPro" id="IPR006172">
    <property type="entry name" value="DNA-dir_DNA_pol_B"/>
</dbReference>
<dbReference type="SUPFAM" id="SSF53098">
    <property type="entry name" value="Ribonuclease H-like"/>
    <property type="match status" value="1"/>
</dbReference>
<keyword evidence="3 12" id="KW-0808">Transferase</keyword>
<dbReference type="InterPro" id="IPR006134">
    <property type="entry name" value="DNA-dir_DNA_pol_B_multi_dom"/>
</dbReference>
<dbReference type="CDD" id="cd05532">
    <property type="entry name" value="POLBc_alpha"/>
    <property type="match status" value="1"/>
</dbReference>
<dbReference type="NCBIfam" id="TIGR00592">
    <property type="entry name" value="pol2"/>
    <property type="match status" value="1"/>
</dbReference>
<feature type="compositionally biased region" description="Basic and acidic residues" evidence="13">
    <location>
        <begin position="110"/>
        <end position="119"/>
    </location>
</feature>
<evidence type="ECO:0000256" key="2">
    <source>
        <dbReference type="ARBA" id="ARBA00005755"/>
    </source>
</evidence>
<feature type="compositionally biased region" description="Low complexity" evidence="13">
    <location>
        <begin position="184"/>
        <end position="208"/>
    </location>
</feature>
<feature type="region of interest" description="Disordered" evidence="13">
    <location>
        <begin position="20"/>
        <end position="329"/>
    </location>
</feature>
<dbReference type="GO" id="GO:0005658">
    <property type="term" value="C:alpha DNA polymerase:primase complex"/>
    <property type="evidence" value="ECO:0007669"/>
    <property type="project" value="TreeGrafter"/>
</dbReference>
<keyword evidence="8" id="KW-0862">Zinc</keyword>
<feature type="domain" description="DNA-directed DNA polymerase family B exonuclease" evidence="15">
    <location>
        <begin position="550"/>
        <end position="809"/>
    </location>
</feature>
<dbReference type="PROSITE" id="PS00116">
    <property type="entry name" value="DNA_POLYMERASE_B"/>
    <property type="match status" value="1"/>
</dbReference>
<evidence type="ECO:0000259" key="16">
    <source>
        <dbReference type="Pfam" id="PF08996"/>
    </source>
</evidence>
<sequence length="1588" mass="177288">MSSRRKTALARKDILARRNGLSALSRTEEYEVQEEDVYEQLPEEEYQELVDRRREREDFVVDDDGLGYHDDGEDNIYDSDDRNSPSQKSKKKQANESHALTARALKKARRDKDLRKKGESSSTSTGAEGIKSMWDYVKPGVNSNKAKKKSSNGMGAGLDSLLDDLVTTNNNNGGGGGGRKRSRQTSSSSTSRVTRRGGASSRSYGSASKRQYRAERQQQRQRQPQFDNEEQEEQDDYNNDDGAAAGFEANDDDFDNTNGNDDAMEVEPDAEVAEVEMQEDSEEHSTEDSPAAAATAAIEIEAEEPAPKKTGRKIKRVSRAARASTATKKALAPVVPAAAAAAVPAKAKATAAKTGFATTAPDAVDTSSQSFRPVSITAADDDDKKTKTAVVDATLEALMQTQPFTYKDGTKADRPYLDMYWTDAHESNGVVYLYGKTAVGKSNDNYVSCCAVIHHNMHNLFVLPRVSGVDGENNADLMSVHSELKKVLQPSCIPHVEGATWSCKPVMRKYAFSDTDVPRDETQYLKVVYDAKYRKPDVEVCECGGKTFSKIFGAGATVLENFILKRKLMGPCWIRLYDAMPRNGRASHCKVECELSTPKNITRYDMVKVGEDNNDKLEPKPAPPMVTCTIKIKTVVNPRTNKSEVISASAICHTKVLTESATDPKDTTFMKQLSLIRPLGVGVASVGNCLPQMPRDLKEEITKSMPELRVMGNERALLNLLCVQIGNWDPDVICGHNAWGYDIDVILNRCAENKVPTWSRIGRRNIKKQGNFKGNKDWVIADAVKGRLLCDTYVSSKELLRETTYSLTNLAKTQLKTSRIEIEPVDIPQWFNSSETIVQLAMHTLHDAQLVQGLMFKLQVLPLTKQLTSIAGNLWSRTMKGQRAERNEYLLLHEFHNLKYIVPEKQRRKMGKEGGKAKYSGGLVLEPKKGLYDSFILLLDFNSLYPSIIQEYNMCFTTMNWGDYVYKAGNDATSNSNGEDGDEDQVAEVVSMDDKLPPIPDESTKEGVLPRVIKTLVERRKAVKKMLKQEKNADKKQEFDIRQMALKLTANSMYGCLGFSHSRFYAQPIAALITAMGRETLQRTVSIAEDTVGLDVIYGDTDSVMINTRISGKDISKLKDVYQLGNTVKKEVNKLYRKLELEIDGVFRSMLLLKKKKYAAVTITEHPDGSTSDGKEIKGLDLVRRDWCIESKDSGKYVLDQILSGDEREEVVSKIHARMEEVAKKMRSGDMPLEKYVITKGLSKHPDQYPDGKSQPHVQVARMMLKANRPVNTGDHIQYVITEPLEGQTAGKKSSADRARHPEEIQRSGGVLKPDVEWYLSQQILPPISRLCESIDGTSQSMIAEKLGLDTNRYCQKTSVEIDDGALVDFKPASSLLDAERFKNVEKICMQCRKCNESSEINSIFTVQNDGGKDIVRGGYHCSNESCGARNFGHESAFDFFSILSNKMSALVRKHIMRHGRYEMICEDPQCSLKTYQQSVGGCVCLERGCKGTMVSLYTAQELDTQIKYLKSLVDIVHCHKQYEKKARESKNVSTEIIKLPELKKELSAGDQEIAGALHERLENTLRKSAYNMIDSSLFSRLFKAATQ</sequence>
<feature type="domain" description="DNA polymerase alpha catalytic subunit N-terminal" evidence="17">
    <location>
        <begin position="18"/>
        <end position="75"/>
    </location>
</feature>
<dbReference type="CDD" id="cd05776">
    <property type="entry name" value="DNA_polB_alpha_exo"/>
    <property type="match status" value="1"/>
</dbReference>
<dbReference type="InterPro" id="IPR043502">
    <property type="entry name" value="DNA/RNA_pol_sf"/>
</dbReference>
<dbReference type="InterPro" id="IPR024647">
    <property type="entry name" value="DNA_pol_a_cat_su_N"/>
</dbReference>
<feature type="compositionally biased region" description="Acidic residues" evidence="13">
    <location>
        <begin position="30"/>
        <end position="48"/>
    </location>
</feature>
<dbReference type="InterPro" id="IPR023211">
    <property type="entry name" value="DNA_pol_palm_dom_sf"/>
</dbReference>
<dbReference type="Gene3D" id="3.90.1600.10">
    <property type="entry name" value="Palm domain of DNA polymerase"/>
    <property type="match status" value="1"/>
</dbReference>
<evidence type="ECO:0000256" key="5">
    <source>
        <dbReference type="ARBA" id="ARBA00022705"/>
    </source>
</evidence>
<dbReference type="SMART" id="SM00486">
    <property type="entry name" value="POLBc"/>
    <property type="match status" value="1"/>
</dbReference>
<feature type="compositionally biased region" description="Basic residues" evidence="13">
    <location>
        <begin position="309"/>
        <end position="319"/>
    </location>
</feature>
<dbReference type="GO" id="GO:0033554">
    <property type="term" value="P:cellular response to stress"/>
    <property type="evidence" value="ECO:0007669"/>
    <property type="project" value="UniProtKB-ARBA"/>
</dbReference>
<evidence type="ECO:0000313" key="18">
    <source>
        <dbReference type="EMBL" id="CAE0473555.1"/>
    </source>
</evidence>
<gene>
    <name evidence="18" type="ORF">CDEB00056_LOCUS18408</name>
</gene>
<dbReference type="Gene3D" id="1.10.3200.20">
    <property type="entry name" value="DNA Polymerase alpha, zinc finger"/>
    <property type="match status" value="1"/>
</dbReference>
<evidence type="ECO:0000256" key="11">
    <source>
        <dbReference type="ARBA" id="ARBA00023242"/>
    </source>
</evidence>
<dbReference type="Gene3D" id="1.10.132.60">
    <property type="entry name" value="DNA polymerase family B, C-terminal domain"/>
    <property type="match status" value="1"/>
</dbReference>
<keyword evidence="10 12" id="KW-0238">DNA-binding</keyword>
<evidence type="ECO:0000256" key="6">
    <source>
        <dbReference type="ARBA" id="ARBA00022723"/>
    </source>
</evidence>
<dbReference type="InterPro" id="IPR042087">
    <property type="entry name" value="DNA_pol_B_thumb"/>
</dbReference>
<dbReference type="InterPro" id="IPR038256">
    <property type="entry name" value="Pol_alpha_znc_sf"/>
</dbReference>
<dbReference type="PANTHER" id="PTHR45861:SF1">
    <property type="entry name" value="DNA POLYMERASE ALPHA CATALYTIC SUBUNIT"/>
    <property type="match status" value="1"/>
</dbReference>
<dbReference type="Gene3D" id="2.40.50.730">
    <property type="match status" value="1"/>
</dbReference>
<proteinExistence type="inferred from homology"/>
<evidence type="ECO:0000259" key="14">
    <source>
        <dbReference type="Pfam" id="PF00136"/>
    </source>
</evidence>
<feature type="compositionally biased region" description="Basic and acidic residues" evidence="13">
    <location>
        <begin position="49"/>
        <end position="59"/>
    </location>
</feature>
<dbReference type="GO" id="GO:0006272">
    <property type="term" value="P:leading strand elongation"/>
    <property type="evidence" value="ECO:0007669"/>
    <property type="project" value="TreeGrafter"/>
</dbReference>
<dbReference type="Pfam" id="PF08996">
    <property type="entry name" value="zf-DNA_Pol"/>
    <property type="match status" value="1"/>
</dbReference>
<keyword evidence="7" id="KW-0863">Zinc-finger</keyword>
<dbReference type="InterPro" id="IPR006133">
    <property type="entry name" value="DNA-dir_DNA_pol_B_exonuc"/>
</dbReference>
<comment type="subcellular location">
    <subcellularLocation>
        <location evidence="1">Nucleus</location>
    </subcellularLocation>
</comment>
<accession>A0A7S3QD78</accession>
<dbReference type="Gene3D" id="3.30.70.2820">
    <property type="match status" value="1"/>
</dbReference>
<keyword evidence="5 12" id="KW-0235">DNA replication</keyword>
<dbReference type="SUPFAM" id="SSF56672">
    <property type="entry name" value="DNA/RNA polymerases"/>
    <property type="match status" value="1"/>
</dbReference>
<feature type="compositionally biased region" description="Acidic residues" evidence="13">
    <location>
        <begin position="227"/>
        <end position="239"/>
    </location>
</feature>
<dbReference type="PANTHER" id="PTHR45861">
    <property type="entry name" value="DNA POLYMERASE ALPHA CATALYTIC SUBUNIT"/>
    <property type="match status" value="1"/>
</dbReference>
<evidence type="ECO:0000256" key="8">
    <source>
        <dbReference type="ARBA" id="ARBA00022833"/>
    </source>
</evidence>
<dbReference type="Pfam" id="PF03104">
    <property type="entry name" value="DNA_pol_B_exo1"/>
    <property type="match status" value="1"/>
</dbReference>
<dbReference type="FunFam" id="1.10.132.60:FF:000004">
    <property type="entry name" value="DNA polymerase"/>
    <property type="match status" value="1"/>
</dbReference>
<keyword evidence="11" id="KW-0539">Nucleus</keyword>
<evidence type="ECO:0000256" key="3">
    <source>
        <dbReference type="ARBA" id="ARBA00022679"/>
    </source>
</evidence>
<feature type="domain" description="DNA-directed DNA polymerase family B multifunctional" evidence="14">
    <location>
        <begin position="874"/>
        <end position="1335"/>
    </location>
</feature>
<keyword evidence="9 12" id="KW-0239">DNA-directed DNA polymerase</keyword>
<evidence type="ECO:0000256" key="4">
    <source>
        <dbReference type="ARBA" id="ARBA00022695"/>
    </source>
</evidence>
<dbReference type="InterPro" id="IPR036397">
    <property type="entry name" value="RNaseH_sf"/>
</dbReference>
<evidence type="ECO:0000259" key="17">
    <source>
        <dbReference type="Pfam" id="PF12254"/>
    </source>
</evidence>
<keyword evidence="6" id="KW-0479">Metal-binding</keyword>
<dbReference type="GO" id="GO:1902975">
    <property type="term" value="P:mitotic DNA replication initiation"/>
    <property type="evidence" value="ECO:0007669"/>
    <property type="project" value="InterPro"/>
</dbReference>
<dbReference type="GO" id="GO:0003688">
    <property type="term" value="F:DNA replication origin binding"/>
    <property type="evidence" value="ECO:0007669"/>
    <property type="project" value="TreeGrafter"/>
</dbReference>
<evidence type="ECO:0000259" key="15">
    <source>
        <dbReference type="Pfam" id="PF03104"/>
    </source>
</evidence>
<evidence type="ECO:0000256" key="9">
    <source>
        <dbReference type="ARBA" id="ARBA00022932"/>
    </source>
</evidence>
<dbReference type="PRINTS" id="PR00106">
    <property type="entry name" value="DNAPOLB"/>
</dbReference>
<dbReference type="InterPro" id="IPR045846">
    <property type="entry name" value="POLBc_alpha"/>
</dbReference>
<comment type="catalytic activity">
    <reaction evidence="12">
        <text>DNA(n) + a 2'-deoxyribonucleoside 5'-triphosphate = DNA(n+1) + diphosphate</text>
        <dbReference type="Rhea" id="RHEA:22508"/>
        <dbReference type="Rhea" id="RHEA-COMP:17339"/>
        <dbReference type="Rhea" id="RHEA-COMP:17340"/>
        <dbReference type="ChEBI" id="CHEBI:33019"/>
        <dbReference type="ChEBI" id="CHEBI:61560"/>
        <dbReference type="ChEBI" id="CHEBI:173112"/>
        <dbReference type="EC" id="2.7.7.7"/>
    </reaction>
</comment>
<dbReference type="Pfam" id="PF12254">
    <property type="entry name" value="DNA_pol_alpha_N"/>
    <property type="match status" value="1"/>
</dbReference>
<dbReference type="GO" id="GO:0003697">
    <property type="term" value="F:single-stranded DNA binding"/>
    <property type="evidence" value="ECO:0007669"/>
    <property type="project" value="TreeGrafter"/>
</dbReference>
<evidence type="ECO:0000256" key="12">
    <source>
        <dbReference type="RuleBase" id="RU000442"/>
    </source>
</evidence>
<feature type="domain" description="Zinc finger DNA-directed DNA polymerase family B alpha" evidence="16">
    <location>
        <begin position="1375"/>
        <end position="1575"/>
    </location>
</feature>
<feature type="compositionally biased region" description="Low complexity" evidence="13">
    <location>
        <begin position="320"/>
        <end position="329"/>
    </location>
</feature>
<dbReference type="Gene3D" id="1.10.287.690">
    <property type="entry name" value="Helix hairpin bin"/>
    <property type="match status" value="1"/>
</dbReference>
<name>A0A7S3QD78_9STRA</name>
<organism evidence="18">
    <name type="scientific">Chaetoceros debilis</name>
    <dbReference type="NCBI Taxonomy" id="122233"/>
    <lineage>
        <taxon>Eukaryota</taxon>
        <taxon>Sar</taxon>
        <taxon>Stramenopiles</taxon>
        <taxon>Ochrophyta</taxon>
        <taxon>Bacillariophyta</taxon>
        <taxon>Coscinodiscophyceae</taxon>
        <taxon>Chaetocerotophycidae</taxon>
        <taxon>Chaetocerotales</taxon>
        <taxon>Chaetocerotaceae</taxon>
        <taxon>Chaetoceros</taxon>
    </lineage>
</organism>
<evidence type="ECO:0000256" key="7">
    <source>
        <dbReference type="ARBA" id="ARBA00022771"/>
    </source>
</evidence>
<dbReference type="GO" id="GO:0003682">
    <property type="term" value="F:chromatin binding"/>
    <property type="evidence" value="ECO:0007669"/>
    <property type="project" value="TreeGrafter"/>
</dbReference>
<dbReference type="Pfam" id="PF00136">
    <property type="entry name" value="DNA_pol_B"/>
    <property type="match status" value="1"/>
</dbReference>
<evidence type="ECO:0000256" key="10">
    <source>
        <dbReference type="ARBA" id="ARBA00023125"/>
    </source>
</evidence>
<dbReference type="InterPro" id="IPR015088">
    <property type="entry name" value="Znf_DNA-dir_DNA_pol_B_alpha"/>
</dbReference>
<dbReference type="EC" id="2.7.7.7" evidence="12"/>
<dbReference type="EMBL" id="HBIO01023943">
    <property type="protein sequence ID" value="CAE0473555.1"/>
    <property type="molecule type" value="Transcribed_RNA"/>
</dbReference>